<name>M3JTU1_CANMX</name>
<comment type="caution">
    <text evidence="2">The sequence shown here is derived from an EMBL/GenBank/DDBJ whole genome shotgun (WGS) entry which is preliminary data.</text>
</comment>
<proteinExistence type="predicted"/>
<protein>
    <recommendedName>
        <fullName evidence="4">Hydrophilin</fullName>
    </recommendedName>
</protein>
<dbReference type="OMA" id="GTHRYGK"/>
<feature type="signal peptide" evidence="1">
    <location>
        <begin position="1"/>
        <end position="18"/>
    </location>
</feature>
<accession>M3JTU1</accession>
<dbReference type="AlphaFoldDB" id="M3JTU1"/>
<dbReference type="Proteomes" id="UP000011777">
    <property type="component" value="Unassembled WGS sequence"/>
</dbReference>
<organism evidence="2 3">
    <name type="scientific">Candida maltosa (strain Xu316)</name>
    <name type="common">Yeast</name>
    <dbReference type="NCBI Taxonomy" id="1245528"/>
    <lineage>
        <taxon>Eukaryota</taxon>
        <taxon>Fungi</taxon>
        <taxon>Dikarya</taxon>
        <taxon>Ascomycota</taxon>
        <taxon>Saccharomycotina</taxon>
        <taxon>Pichiomycetes</taxon>
        <taxon>Debaryomycetaceae</taxon>
        <taxon>Candida/Lodderomyces clade</taxon>
        <taxon>Candida</taxon>
    </lineage>
</organism>
<dbReference type="EMBL" id="AOGT01002058">
    <property type="protein sequence ID" value="EMG46280.1"/>
    <property type="molecule type" value="Genomic_DNA"/>
</dbReference>
<evidence type="ECO:0000313" key="3">
    <source>
        <dbReference type="Proteomes" id="UP000011777"/>
    </source>
</evidence>
<evidence type="ECO:0008006" key="4">
    <source>
        <dbReference type="Google" id="ProtNLM"/>
    </source>
</evidence>
<evidence type="ECO:0000256" key="1">
    <source>
        <dbReference type="SAM" id="SignalP"/>
    </source>
</evidence>
<dbReference type="HOGENOM" id="CLU_098355_0_0_1"/>
<keyword evidence="1" id="KW-0732">Signal</keyword>
<feature type="chain" id="PRO_5004035072" description="Hydrophilin" evidence="1">
    <location>
        <begin position="19"/>
        <end position="138"/>
    </location>
</feature>
<reference evidence="2 3" key="1">
    <citation type="submission" date="2013-02" db="EMBL/GenBank/DDBJ databases">
        <title>Genome sequence of Candida maltosa Xu316, a potential industrial strain for xylitol and ethanol production.</title>
        <authorList>
            <person name="Yu J."/>
            <person name="Wang Q."/>
            <person name="Geng X."/>
            <person name="Bao W."/>
            <person name="He P."/>
            <person name="Cai J."/>
        </authorList>
    </citation>
    <scope>NUCLEOTIDE SEQUENCE [LARGE SCALE GENOMIC DNA]</scope>
    <source>
        <strain evidence="3">Xu316</strain>
    </source>
</reference>
<keyword evidence="3" id="KW-1185">Reference proteome</keyword>
<gene>
    <name evidence="2" type="ORF">G210_3476</name>
</gene>
<dbReference type="OrthoDB" id="4094978at2759"/>
<dbReference type="eggNOG" id="ENOG502RZ9P">
    <property type="taxonomic scope" value="Eukaryota"/>
</dbReference>
<dbReference type="STRING" id="1245528.M3JTU1"/>
<sequence>MKFSTVANVLAVSSLALASGGNKDHSNPTTVTKYVTQTTHRYGRFDKTSRKAEPTPGTHRYGRFNKTKQVRTTTVLITEGTDAAKRADVYVRATNETVNATSNSTANHSTTSAANNAKTAGVSLGVAGFLAIGAALVI</sequence>
<evidence type="ECO:0000313" key="2">
    <source>
        <dbReference type="EMBL" id="EMG46280.1"/>
    </source>
</evidence>